<evidence type="ECO:0000256" key="1">
    <source>
        <dbReference type="ARBA" id="ARBA00022617"/>
    </source>
</evidence>
<keyword evidence="1" id="KW-0349">Heme</keyword>
<evidence type="ECO:0000313" key="10">
    <source>
        <dbReference type="Proteomes" id="UP001214250"/>
    </source>
</evidence>
<name>A0ABY7VP82_9BACT</name>
<keyword evidence="7" id="KW-0534">Nitrate assimilation</keyword>
<reference evidence="9 10" key="1">
    <citation type="submission" date="2023-02" db="EMBL/GenBank/DDBJ databases">
        <title>Genome sequence of Lentisphaera profundi SAORIC-696.</title>
        <authorList>
            <person name="Kim e."/>
            <person name="Cho J.-C."/>
            <person name="Choi A."/>
            <person name="Kang I."/>
        </authorList>
    </citation>
    <scope>NUCLEOTIDE SEQUENCE [LARGE SCALE GENOMIC DNA]</scope>
    <source>
        <strain evidence="9 10">SAORIC-696</strain>
    </source>
</reference>
<accession>A0ABY7VP82</accession>
<dbReference type="InterPro" id="IPR052034">
    <property type="entry name" value="NasD-like"/>
</dbReference>
<keyword evidence="5" id="KW-0408">Iron</keyword>
<evidence type="ECO:0000256" key="3">
    <source>
        <dbReference type="ARBA" id="ARBA00022723"/>
    </source>
</evidence>
<dbReference type="EMBL" id="CP117811">
    <property type="protein sequence ID" value="WDE95509.1"/>
    <property type="molecule type" value="Genomic_DNA"/>
</dbReference>
<sequence>MYTQWHAVGKKTDFPQDLGTCVKVNDKQIAIYHLTDGNWYAVQNLCPHQKRMVLSRGLVGGDLEKPSVICPLHKRSFSLKDGQLLSESKDCDNIKTYPVKLENDLILIEV</sequence>
<dbReference type="Proteomes" id="UP001214250">
    <property type="component" value="Chromosome 1"/>
</dbReference>
<dbReference type="RefSeq" id="WP_274149122.1">
    <property type="nucleotide sequence ID" value="NZ_CP117811.1"/>
</dbReference>
<dbReference type="Gene3D" id="2.102.10.10">
    <property type="entry name" value="Rieske [2Fe-2S] iron-sulphur domain"/>
    <property type="match status" value="1"/>
</dbReference>
<evidence type="ECO:0000256" key="2">
    <source>
        <dbReference type="ARBA" id="ARBA00022714"/>
    </source>
</evidence>
<evidence type="ECO:0000256" key="6">
    <source>
        <dbReference type="ARBA" id="ARBA00023014"/>
    </source>
</evidence>
<evidence type="ECO:0000313" key="9">
    <source>
        <dbReference type="EMBL" id="WDE95509.1"/>
    </source>
</evidence>
<evidence type="ECO:0000256" key="4">
    <source>
        <dbReference type="ARBA" id="ARBA00023002"/>
    </source>
</evidence>
<keyword evidence="2" id="KW-0001">2Fe-2S</keyword>
<organism evidence="9 10">
    <name type="scientific">Lentisphaera profundi</name>
    <dbReference type="NCBI Taxonomy" id="1658616"/>
    <lineage>
        <taxon>Bacteria</taxon>
        <taxon>Pseudomonadati</taxon>
        <taxon>Lentisphaerota</taxon>
        <taxon>Lentisphaeria</taxon>
        <taxon>Lentisphaerales</taxon>
        <taxon>Lentisphaeraceae</taxon>
        <taxon>Lentisphaera</taxon>
    </lineage>
</organism>
<gene>
    <name evidence="9" type="primary">nirD</name>
    <name evidence="9" type="ORF">PQO03_07230</name>
</gene>
<dbReference type="InterPro" id="IPR036922">
    <property type="entry name" value="Rieske_2Fe-2S_sf"/>
</dbReference>
<evidence type="ECO:0000256" key="5">
    <source>
        <dbReference type="ARBA" id="ARBA00023004"/>
    </source>
</evidence>
<dbReference type="PROSITE" id="PS51296">
    <property type="entry name" value="RIESKE"/>
    <property type="match status" value="1"/>
</dbReference>
<evidence type="ECO:0000256" key="7">
    <source>
        <dbReference type="ARBA" id="ARBA00023063"/>
    </source>
</evidence>
<keyword evidence="3" id="KW-0479">Metal-binding</keyword>
<evidence type="ECO:0000259" key="8">
    <source>
        <dbReference type="PROSITE" id="PS51296"/>
    </source>
</evidence>
<dbReference type="InterPro" id="IPR012748">
    <property type="entry name" value="Rieske-like_NirD"/>
</dbReference>
<dbReference type="SUPFAM" id="SSF50022">
    <property type="entry name" value="ISP domain"/>
    <property type="match status" value="1"/>
</dbReference>
<dbReference type="PANTHER" id="PTHR43809">
    <property type="entry name" value="NITRITE REDUCTASE (NADH) LARGE SUBUNIT"/>
    <property type="match status" value="1"/>
</dbReference>
<dbReference type="NCBIfam" id="TIGR02378">
    <property type="entry name" value="nirD_assim_sml"/>
    <property type="match status" value="1"/>
</dbReference>
<dbReference type="PANTHER" id="PTHR43809:SF1">
    <property type="entry name" value="NITRITE REDUCTASE (NADH) LARGE SUBUNIT"/>
    <property type="match status" value="1"/>
</dbReference>
<dbReference type="CDD" id="cd03529">
    <property type="entry name" value="Rieske_NirD"/>
    <property type="match status" value="1"/>
</dbReference>
<feature type="domain" description="Rieske" evidence="8">
    <location>
        <begin position="5"/>
        <end position="108"/>
    </location>
</feature>
<protein>
    <submittedName>
        <fullName evidence="9">Nitrite reductase small subunit NirD</fullName>
    </submittedName>
</protein>
<dbReference type="InterPro" id="IPR017941">
    <property type="entry name" value="Rieske_2Fe-2S"/>
</dbReference>
<dbReference type="Pfam" id="PF13806">
    <property type="entry name" value="Rieske_2"/>
    <property type="match status" value="1"/>
</dbReference>
<keyword evidence="6" id="KW-0411">Iron-sulfur</keyword>
<keyword evidence="4" id="KW-0560">Oxidoreductase</keyword>
<keyword evidence="10" id="KW-1185">Reference proteome</keyword>
<proteinExistence type="predicted"/>